<dbReference type="RefSeq" id="WP_381251797.1">
    <property type="nucleotide sequence ID" value="NZ_JBHTBI010000007.1"/>
</dbReference>
<dbReference type="PROSITE" id="PS51257">
    <property type="entry name" value="PROKAR_LIPOPROTEIN"/>
    <property type="match status" value="1"/>
</dbReference>
<evidence type="ECO:0000313" key="2">
    <source>
        <dbReference type="EMBL" id="MFD0287012.1"/>
    </source>
</evidence>
<dbReference type="PANTHER" id="PTHR43649">
    <property type="entry name" value="ARABINOSE-BINDING PROTEIN-RELATED"/>
    <property type="match status" value="1"/>
</dbReference>
<accession>A0ABW2VSX1</accession>
<comment type="caution">
    <text evidence="2">The sequence shown here is derived from an EMBL/GenBank/DDBJ whole genome shotgun (WGS) entry which is preliminary data.</text>
</comment>
<dbReference type="Pfam" id="PF01547">
    <property type="entry name" value="SBP_bac_1"/>
    <property type="match status" value="1"/>
</dbReference>
<dbReference type="Gene3D" id="3.40.190.10">
    <property type="entry name" value="Periplasmic binding protein-like II"/>
    <property type="match status" value="2"/>
</dbReference>
<evidence type="ECO:0000256" key="1">
    <source>
        <dbReference type="SAM" id="SignalP"/>
    </source>
</evidence>
<evidence type="ECO:0000313" key="3">
    <source>
        <dbReference type="Proteomes" id="UP001596957"/>
    </source>
</evidence>
<dbReference type="SUPFAM" id="SSF53850">
    <property type="entry name" value="Periplasmic binding protein-like II"/>
    <property type="match status" value="1"/>
</dbReference>
<sequence>MKTSKQRFAVYGATLAFALTLTACSSGGGTPSAANTEGPAPTGVTLTLWHNTADSPALLSLYKAYEKASGNKISLVDIPPGTFPTTVQTKWATGARPDILEWHGNQTDLLSLNGAQNMTDLSALPFVKKEGHLAEVSGSVNGKVYAATIGMPSVFGVFYNKQVFAKAGLQPPTSYADLASYCKTLKSKLPDVAPIFEAGGSGWSQQVLSAFNYLGQYNVNEAYDKSILDKKAELSDSDGPFVTGLKSYDSLRTSGCFNKDSATATWEDSLKAVLSGKAAMVAQNTDSIALLNADAGGDTAKVDKAVGFVGVSATKAVANYSPSPLGTYYVPKTGNAKKQRAATDFIQWVTGDGYADYVKEAKTIPTLSGAPTPQLQGLMQDAQKAYEDGATLSFNSQIPGSGNFGPQSAKLLAGQQSPQQVADKMQTYYLQAAAAAGN</sequence>
<name>A0ABW2VSX1_9ACTN</name>
<dbReference type="InterPro" id="IPR050490">
    <property type="entry name" value="Bact_solute-bd_prot1"/>
</dbReference>
<dbReference type="PANTHER" id="PTHR43649:SF12">
    <property type="entry name" value="DIACETYLCHITOBIOSE BINDING PROTEIN DASA"/>
    <property type="match status" value="1"/>
</dbReference>
<keyword evidence="3" id="KW-1185">Reference proteome</keyword>
<gene>
    <name evidence="2" type="ORF">ACFQZP_36080</name>
</gene>
<dbReference type="Proteomes" id="UP001596957">
    <property type="component" value="Unassembled WGS sequence"/>
</dbReference>
<proteinExistence type="predicted"/>
<feature type="signal peptide" evidence="1">
    <location>
        <begin position="1"/>
        <end position="18"/>
    </location>
</feature>
<dbReference type="InterPro" id="IPR006059">
    <property type="entry name" value="SBP"/>
</dbReference>
<reference evidence="3" key="1">
    <citation type="journal article" date="2019" name="Int. J. Syst. Evol. Microbiol.">
        <title>The Global Catalogue of Microorganisms (GCM) 10K type strain sequencing project: providing services to taxonomists for standard genome sequencing and annotation.</title>
        <authorList>
            <consortium name="The Broad Institute Genomics Platform"/>
            <consortium name="The Broad Institute Genome Sequencing Center for Infectious Disease"/>
            <person name="Wu L."/>
            <person name="Ma J."/>
        </authorList>
    </citation>
    <scope>NUCLEOTIDE SEQUENCE [LARGE SCALE GENOMIC DNA]</scope>
    <source>
        <strain evidence="3">CGMCC 4.7198</strain>
    </source>
</reference>
<organism evidence="2 3">
    <name type="scientific">Streptomyces lutosisoli</name>
    <dbReference type="NCBI Taxonomy" id="2665721"/>
    <lineage>
        <taxon>Bacteria</taxon>
        <taxon>Bacillati</taxon>
        <taxon>Actinomycetota</taxon>
        <taxon>Actinomycetes</taxon>
        <taxon>Kitasatosporales</taxon>
        <taxon>Streptomycetaceae</taxon>
        <taxon>Streptomyces</taxon>
    </lineage>
</organism>
<protein>
    <submittedName>
        <fullName evidence="2">ABC transporter substrate-binding protein</fullName>
    </submittedName>
</protein>
<dbReference type="EMBL" id="JBHTEC010000001">
    <property type="protein sequence ID" value="MFD0287012.1"/>
    <property type="molecule type" value="Genomic_DNA"/>
</dbReference>
<keyword evidence="1" id="KW-0732">Signal</keyword>
<feature type="chain" id="PRO_5047462089" evidence="1">
    <location>
        <begin position="19"/>
        <end position="438"/>
    </location>
</feature>